<feature type="binding site" evidence="10">
    <location>
        <position position="61"/>
    </location>
    <ligand>
        <name>substrate</name>
    </ligand>
</feature>
<keyword evidence="3" id="KW-0540">Nuclease</keyword>
<evidence type="ECO:0000313" key="13">
    <source>
        <dbReference type="Proteomes" id="UP000193560"/>
    </source>
</evidence>
<evidence type="ECO:0000256" key="4">
    <source>
        <dbReference type="ARBA" id="ARBA00022763"/>
    </source>
</evidence>
<dbReference type="OrthoDB" id="47785at2759"/>
<dbReference type="GO" id="GO:0005634">
    <property type="term" value="C:nucleus"/>
    <property type="evidence" value="ECO:0007669"/>
    <property type="project" value="UniProtKB-SubCell"/>
</dbReference>
<keyword evidence="6" id="KW-0269">Exonuclease</keyword>
<keyword evidence="5" id="KW-0378">Hydrolase</keyword>
<evidence type="ECO:0000313" key="12">
    <source>
        <dbReference type="EMBL" id="ORZ17881.1"/>
    </source>
</evidence>
<dbReference type="GO" id="GO:0017005">
    <property type="term" value="F:3'-tyrosyl-DNA phosphodiesterase activity"/>
    <property type="evidence" value="ECO:0007669"/>
    <property type="project" value="TreeGrafter"/>
</dbReference>
<proteinExistence type="inferred from homology"/>
<evidence type="ECO:0000256" key="5">
    <source>
        <dbReference type="ARBA" id="ARBA00022801"/>
    </source>
</evidence>
<evidence type="ECO:0000256" key="11">
    <source>
        <dbReference type="PIRSR" id="PIRSR610347-3"/>
    </source>
</evidence>
<dbReference type="GO" id="GO:0003697">
    <property type="term" value="F:single-stranded DNA binding"/>
    <property type="evidence" value="ECO:0007669"/>
    <property type="project" value="TreeGrafter"/>
</dbReference>
<evidence type="ECO:0000256" key="6">
    <source>
        <dbReference type="ARBA" id="ARBA00022839"/>
    </source>
</evidence>
<evidence type="ECO:0000256" key="10">
    <source>
        <dbReference type="PIRSR" id="PIRSR610347-2"/>
    </source>
</evidence>
<reference evidence="12 13" key="1">
    <citation type="submission" date="2016-07" db="EMBL/GenBank/DDBJ databases">
        <title>Pervasive Adenine N6-methylation of Active Genes in Fungi.</title>
        <authorList>
            <consortium name="DOE Joint Genome Institute"/>
            <person name="Mondo S.J."/>
            <person name="Dannebaum R.O."/>
            <person name="Kuo R.C."/>
            <person name="Labutti K."/>
            <person name="Haridas S."/>
            <person name="Kuo A."/>
            <person name="Salamov A."/>
            <person name="Ahrendt S.R."/>
            <person name="Lipzen A."/>
            <person name="Sullivan W."/>
            <person name="Andreopoulos W.B."/>
            <person name="Clum A."/>
            <person name="Lindquist E."/>
            <person name="Daum C."/>
            <person name="Ramamoorthy G.K."/>
            <person name="Gryganskyi A."/>
            <person name="Culley D."/>
            <person name="Magnuson J.K."/>
            <person name="James T.Y."/>
            <person name="O'Malley M.A."/>
            <person name="Stajich J.E."/>
            <person name="Spatafora J.W."/>
            <person name="Visel A."/>
            <person name="Grigoriev I.V."/>
        </authorList>
    </citation>
    <scope>NUCLEOTIDE SEQUENCE [LARGE SCALE GENOMIC DNA]</scope>
    <source>
        <strain evidence="12 13">NRRL 1336</strain>
    </source>
</reference>
<dbReference type="AlphaFoldDB" id="A0A1X2IJY6"/>
<evidence type="ECO:0000256" key="3">
    <source>
        <dbReference type="ARBA" id="ARBA00022722"/>
    </source>
</evidence>
<feature type="active site" description="Proton donor/acceptor" evidence="9">
    <location>
        <position position="301"/>
    </location>
</feature>
<keyword evidence="4" id="KW-0227">DNA damage</keyword>
<dbReference type="GO" id="GO:0006281">
    <property type="term" value="P:DNA repair"/>
    <property type="evidence" value="ECO:0007669"/>
    <property type="project" value="UniProtKB-KW"/>
</dbReference>
<keyword evidence="13" id="KW-1185">Reference proteome</keyword>
<dbReference type="GO" id="GO:0003690">
    <property type="term" value="F:double-stranded DNA binding"/>
    <property type="evidence" value="ECO:0007669"/>
    <property type="project" value="TreeGrafter"/>
</dbReference>
<dbReference type="Gene3D" id="3.30.870.10">
    <property type="entry name" value="Endonuclease Chain A"/>
    <property type="match status" value="2"/>
</dbReference>
<dbReference type="PANTHER" id="PTHR12415">
    <property type="entry name" value="TYROSYL-DNA PHOSPHODIESTERASE 1"/>
    <property type="match status" value="1"/>
</dbReference>
<evidence type="ECO:0000256" key="8">
    <source>
        <dbReference type="ARBA" id="ARBA00023242"/>
    </source>
</evidence>
<name>A0A1X2IJY6_9FUNG</name>
<comment type="caution">
    <text evidence="12">The sequence shown here is derived from an EMBL/GenBank/DDBJ whole genome shotgun (WGS) entry which is preliminary data.</text>
</comment>
<evidence type="ECO:0000256" key="9">
    <source>
        <dbReference type="PIRSR" id="PIRSR610347-1"/>
    </source>
</evidence>
<feature type="active site" description="Nucleophile" evidence="9">
    <location>
        <position position="59"/>
    </location>
</feature>
<dbReference type="GO" id="GO:0004527">
    <property type="term" value="F:exonuclease activity"/>
    <property type="evidence" value="ECO:0007669"/>
    <property type="project" value="UniProtKB-KW"/>
</dbReference>
<dbReference type="Proteomes" id="UP000193560">
    <property type="component" value="Unassembled WGS sequence"/>
</dbReference>
<dbReference type="SUPFAM" id="SSF56024">
    <property type="entry name" value="Phospholipase D/nuclease"/>
    <property type="match status" value="2"/>
</dbReference>
<feature type="binding site" evidence="10">
    <location>
        <position position="303"/>
    </location>
    <ligand>
        <name>substrate</name>
    </ligand>
</feature>
<dbReference type="STRING" id="90262.A0A1X2IJY6"/>
<gene>
    <name evidence="12" type="ORF">BCR42DRAFT_412702</name>
</gene>
<organism evidence="12 13">
    <name type="scientific">Absidia repens</name>
    <dbReference type="NCBI Taxonomy" id="90262"/>
    <lineage>
        <taxon>Eukaryota</taxon>
        <taxon>Fungi</taxon>
        <taxon>Fungi incertae sedis</taxon>
        <taxon>Mucoromycota</taxon>
        <taxon>Mucoromycotina</taxon>
        <taxon>Mucoromycetes</taxon>
        <taxon>Mucorales</taxon>
        <taxon>Cunninghamellaceae</taxon>
        <taxon>Absidia</taxon>
    </lineage>
</organism>
<dbReference type="PANTHER" id="PTHR12415:SF0">
    <property type="entry name" value="TYROSYL-DNA PHOSPHODIESTERASE 1"/>
    <property type="match status" value="1"/>
</dbReference>
<dbReference type="EMBL" id="MCGE01000009">
    <property type="protein sequence ID" value="ORZ17881.1"/>
    <property type="molecule type" value="Genomic_DNA"/>
</dbReference>
<evidence type="ECO:0000256" key="1">
    <source>
        <dbReference type="ARBA" id="ARBA00004123"/>
    </source>
</evidence>
<dbReference type="InterPro" id="IPR010347">
    <property type="entry name" value="Tdp1"/>
</dbReference>
<accession>A0A1X2IJY6</accession>
<keyword evidence="8" id="KW-0539">Nucleus</keyword>
<protein>
    <submittedName>
        <fullName evidence="12">Tyrosyl-DNA phosphodiesterase I</fullName>
    </submittedName>
</protein>
<dbReference type="Pfam" id="PF06087">
    <property type="entry name" value="Tyr-DNA_phospho"/>
    <property type="match status" value="1"/>
</dbReference>
<keyword evidence="7" id="KW-0234">DNA repair</keyword>
<evidence type="ECO:0000256" key="7">
    <source>
        <dbReference type="ARBA" id="ARBA00023204"/>
    </source>
</evidence>
<comment type="subcellular location">
    <subcellularLocation>
        <location evidence="1">Nucleus</location>
    </subcellularLocation>
</comment>
<feature type="site" description="Interaction with DNA" evidence="11">
    <location>
        <position position="330"/>
    </location>
</feature>
<evidence type="ECO:0000256" key="2">
    <source>
        <dbReference type="ARBA" id="ARBA00010205"/>
    </source>
</evidence>
<sequence length="413" mass="47012">MDLTYLMSHLHPHILTKGKAPLIVVYGSTDADVAKQVTKEYPWVRLIKPKLFDRYGSHHTKAMLLFFNTKGIKTAQIVVMTANMVQDDWEQMTQACYRTPRCSLKPKKNSTASSSSPVSGSIQGVEFGSPFERDMCNYLRGYDLPALNEVAHRLRFYDWSPCKAILVGSIPGRHKQQARNSWGMLRLAQVLQDHVQLPEQCCKESSIVIQCSSIASLTQRFLDALEQCLSSANNSKDAHNITMNLVYPSMDTVAQSVTGLSQSGGFLRLDEDVYEKQRPWFEKHMKEWTSHTVGRQQLMPHIKTFTRIYLDTNTNKYALAWVFLTSHNLSRAAWGDLQLNGSQLYIKSYELGVLLCPSLWETQTDSYVEMMPSNLFDPSPCNLPGIPIVPVRLPYDLPLNNQTSPCFVRRPYY</sequence>
<comment type="similarity">
    <text evidence="2">Belongs to the tyrosyl-DNA phosphodiesterase family.</text>
</comment>